<dbReference type="AlphaFoldDB" id="A0A562WQ61"/>
<dbReference type="RefSeq" id="WP_145018861.1">
    <property type="nucleotide sequence ID" value="NZ_VLLN01000004.1"/>
</dbReference>
<evidence type="ECO:0000256" key="1">
    <source>
        <dbReference type="SAM" id="Coils"/>
    </source>
</evidence>
<keyword evidence="1" id="KW-0175">Coiled coil</keyword>
<reference evidence="3 4" key="1">
    <citation type="submission" date="2019-07" db="EMBL/GenBank/DDBJ databases">
        <title>Genomic Encyclopedia of Archaeal and Bacterial Type Strains, Phase II (KMG-II): from individual species to whole genera.</title>
        <authorList>
            <person name="Goeker M."/>
        </authorList>
    </citation>
    <scope>NUCLEOTIDE SEQUENCE [LARGE SCALE GENOMIC DNA]</scope>
    <source>
        <strain evidence="3 4">ATCC BAA-1139</strain>
    </source>
</reference>
<keyword evidence="2" id="KW-0732">Signal</keyword>
<gene>
    <name evidence="3" type="ORF">JN12_00910</name>
</gene>
<evidence type="ECO:0000256" key="2">
    <source>
        <dbReference type="SAM" id="SignalP"/>
    </source>
</evidence>
<evidence type="ECO:0000313" key="3">
    <source>
        <dbReference type="EMBL" id="TWJ32470.1"/>
    </source>
</evidence>
<keyword evidence="4" id="KW-1185">Reference proteome</keyword>
<feature type="chain" id="PRO_5021737246" evidence="2">
    <location>
        <begin position="19"/>
        <end position="334"/>
    </location>
</feature>
<proteinExistence type="predicted"/>
<feature type="coiled-coil region" evidence="1">
    <location>
        <begin position="250"/>
        <end position="277"/>
    </location>
</feature>
<name>A0A562WQ61_9BACT</name>
<dbReference type="EMBL" id="VLLN01000004">
    <property type="protein sequence ID" value="TWJ32470.1"/>
    <property type="molecule type" value="Genomic_DNA"/>
</dbReference>
<sequence length="334" mass="37380">MRRFCSLLLILFCCCGAAAPVAPRGQEREERQIGRLLADLRLALVQAEEDNDALEKAATAVTPLEPAQREQDIESLQEWYADYTGWLQGRIAGHDADLALLRAGKEPLGSAADGYRQAARTSRELGKELASLEKEFRQEQKRLTRALERRTLLENRMRDLQEELAGLGEELHGKPSRKSEKLRSMLTTLQNELLTLPRIDTALLKHYFVLAERCRGTGELLAQQVALFDAVAGVGGPTGRDRGNADERVAEAYQRLIGALEAQAARLKSRLDELDRRSSRVTPAGTLGEVERSAELLAYYEEFRQQLGERLDRLGVLIGDYRFELSTATPGRHD</sequence>
<dbReference type="Proteomes" id="UP000319449">
    <property type="component" value="Unassembled WGS sequence"/>
</dbReference>
<feature type="signal peptide" evidence="2">
    <location>
        <begin position="1"/>
        <end position="18"/>
    </location>
</feature>
<organism evidence="3 4">
    <name type="scientific">Geobacter argillaceus</name>
    <dbReference type="NCBI Taxonomy" id="345631"/>
    <lineage>
        <taxon>Bacteria</taxon>
        <taxon>Pseudomonadati</taxon>
        <taxon>Thermodesulfobacteriota</taxon>
        <taxon>Desulfuromonadia</taxon>
        <taxon>Geobacterales</taxon>
        <taxon>Geobacteraceae</taxon>
        <taxon>Geobacter</taxon>
    </lineage>
</organism>
<protein>
    <submittedName>
        <fullName evidence="3">Uncharacterized protein</fullName>
    </submittedName>
</protein>
<comment type="caution">
    <text evidence="3">The sequence shown here is derived from an EMBL/GenBank/DDBJ whole genome shotgun (WGS) entry which is preliminary data.</text>
</comment>
<feature type="coiled-coil region" evidence="1">
    <location>
        <begin position="115"/>
        <end position="170"/>
    </location>
</feature>
<accession>A0A562WQ61</accession>
<evidence type="ECO:0000313" key="4">
    <source>
        <dbReference type="Proteomes" id="UP000319449"/>
    </source>
</evidence>